<dbReference type="InterPro" id="IPR011059">
    <property type="entry name" value="Metal-dep_hydrolase_composite"/>
</dbReference>
<reference evidence="10" key="2">
    <citation type="journal article" date="2016" name="Genome Announc.">
        <title>Draft Genome Sequences of Two Novel Amoeba-Resistant Intranuclear Bacteria, 'Candidatus Berkiella cookevillensis' and 'Candidatus Berkiella aquae'.</title>
        <authorList>
            <person name="Mehari Y.T."/>
            <person name="Arivett B.A."/>
            <person name="Farone A.L."/>
            <person name="Gunderson J.H."/>
            <person name="Farone M.B."/>
        </authorList>
    </citation>
    <scope>NUCLEOTIDE SEQUENCE</scope>
    <source>
        <strain evidence="10">CC99</strain>
    </source>
</reference>
<dbReference type="OrthoDB" id="9776455at2"/>
<dbReference type="Gene3D" id="2.30.40.10">
    <property type="entry name" value="Urease, subunit C, domain 1"/>
    <property type="match status" value="1"/>
</dbReference>
<dbReference type="Gene3D" id="3.20.20.140">
    <property type="entry name" value="Metal-dependent hydrolases"/>
    <property type="match status" value="1"/>
</dbReference>
<reference evidence="9" key="1">
    <citation type="submission" date="2015-09" db="EMBL/GenBank/DDBJ databases">
        <title>Draft Genome Sequences of Two Novel Amoeba-resistant Intranuclear Bacteria, Candidatus Berkiella cookevillensis and Candidatus Berkiella aquae.</title>
        <authorList>
            <person name="Mehari Y.T."/>
            <person name="Arivett B.A."/>
            <person name="Farone A.L."/>
            <person name="Gunderson J.H."/>
            <person name="Farone M.B."/>
        </authorList>
    </citation>
    <scope>NUCLEOTIDE SEQUENCE [LARGE SCALE GENOMIC DNA]</scope>
    <source>
        <strain evidence="9">CC99</strain>
    </source>
</reference>
<keyword evidence="7" id="KW-0963">Cytoplasm</keyword>
<keyword evidence="11" id="KW-1185">Reference proteome</keyword>
<dbReference type="FunFam" id="3.20.20.140:FF:000007">
    <property type="entry name" value="Imidazolonepropionase"/>
    <property type="match status" value="1"/>
</dbReference>
<proteinExistence type="inferred from homology"/>
<feature type="binding site" evidence="7">
    <location>
        <position position="146"/>
    </location>
    <ligand>
        <name>N-formimidoyl-L-glutamate</name>
        <dbReference type="ChEBI" id="CHEBI:58928"/>
    </ligand>
</feature>
<evidence type="ECO:0000256" key="1">
    <source>
        <dbReference type="ARBA" id="ARBA00012864"/>
    </source>
</evidence>
<dbReference type="Proteomes" id="UP000051494">
    <property type="component" value="Unassembled WGS sequence"/>
</dbReference>
<evidence type="ECO:0000313" key="9">
    <source>
        <dbReference type="EMBL" id="KRG19331.1"/>
    </source>
</evidence>
<comment type="cofactor">
    <cofactor evidence="7">
        <name>Zn(2+)</name>
        <dbReference type="ChEBI" id="CHEBI:29105"/>
    </cofactor>
    <cofactor evidence="7">
        <name>Fe(3+)</name>
        <dbReference type="ChEBI" id="CHEBI:29034"/>
    </cofactor>
    <text evidence="7">Binds 1 zinc or iron ion per subunit.</text>
</comment>
<feature type="binding site" evidence="7">
    <location>
        <position position="320"/>
    </location>
    <ligand>
        <name>N-formimidoyl-L-glutamate</name>
        <dbReference type="ChEBI" id="CHEBI:58928"/>
    </ligand>
</feature>
<dbReference type="RefSeq" id="WP_057623987.1">
    <property type="nucleotide sequence ID" value="NZ_LKHV02000001.1"/>
</dbReference>
<evidence type="ECO:0000256" key="6">
    <source>
        <dbReference type="ARBA" id="ARBA00023004"/>
    </source>
</evidence>
<feature type="binding site" evidence="7">
    <location>
        <position position="318"/>
    </location>
    <ligand>
        <name>Zn(2+)</name>
        <dbReference type="ChEBI" id="CHEBI:29105"/>
    </ligand>
</feature>
<keyword evidence="2 7" id="KW-0479">Metal-binding</keyword>
<gene>
    <name evidence="7 9" type="primary">hutI</name>
    <name evidence="10" type="ORF">CC99x_008530</name>
    <name evidence="9" type="ORF">CC99x_00860</name>
</gene>
<dbReference type="PATRIC" id="fig|1590042.3.peg.877"/>
<dbReference type="GO" id="GO:0050480">
    <property type="term" value="F:imidazolonepropionase activity"/>
    <property type="evidence" value="ECO:0007669"/>
    <property type="project" value="UniProtKB-UniRule"/>
</dbReference>
<dbReference type="EMBL" id="LKHV02000001">
    <property type="protein sequence ID" value="MCS5708945.1"/>
    <property type="molecule type" value="Genomic_DNA"/>
</dbReference>
<keyword evidence="6 7" id="KW-0408">Iron</keyword>
<evidence type="ECO:0000313" key="11">
    <source>
        <dbReference type="Proteomes" id="UP000051494"/>
    </source>
</evidence>
<name>A0A0Q9YTF4_9GAMM</name>
<keyword evidence="3 7" id="KW-0378">Hydrolase</keyword>
<dbReference type="STRING" id="437022.CC99x_00860"/>
<comment type="pathway">
    <text evidence="7">Amino-acid degradation; L-histidine degradation into L-glutamate; N-formimidoyl-L-glutamate from L-histidine: step 3/3.</text>
</comment>
<accession>A0A0Q9YTF4</accession>
<feature type="binding site" evidence="7">
    <location>
        <position position="179"/>
    </location>
    <ligand>
        <name>4-imidazolone-5-propanoate</name>
        <dbReference type="ChEBI" id="CHEBI:77893"/>
    </ligand>
</feature>
<evidence type="ECO:0000256" key="5">
    <source>
        <dbReference type="ARBA" id="ARBA00022833"/>
    </source>
</evidence>
<dbReference type="NCBIfam" id="TIGR01224">
    <property type="entry name" value="hutI"/>
    <property type="match status" value="1"/>
</dbReference>
<dbReference type="InterPro" id="IPR006680">
    <property type="entry name" value="Amidohydro-rel"/>
</dbReference>
<dbReference type="Pfam" id="PF01979">
    <property type="entry name" value="Amidohydro_1"/>
    <property type="match status" value="1"/>
</dbReference>
<comment type="subcellular location">
    <subcellularLocation>
        <location evidence="7">Cytoplasm</location>
    </subcellularLocation>
</comment>
<comment type="caution">
    <text evidence="9">The sequence shown here is derived from an EMBL/GenBank/DDBJ whole genome shotgun (WGS) entry which is preliminary data.</text>
</comment>
<dbReference type="SUPFAM" id="SSF51338">
    <property type="entry name" value="Composite domain of metallo-dependent hydrolases"/>
    <property type="match status" value="1"/>
</dbReference>
<feature type="binding site" evidence="7">
    <location>
        <position position="323"/>
    </location>
    <ligand>
        <name>4-imidazolone-5-propanoate</name>
        <dbReference type="ChEBI" id="CHEBI:77893"/>
    </ligand>
</feature>
<keyword evidence="5 7" id="KW-0862">Zinc</keyword>
<organism evidence="9">
    <name type="scientific">Candidatus Berkiella cookevillensis</name>
    <dbReference type="NCBI Taxonomy" id="437022"/>
    <lineage>
        <taxon>Bacteria</taxon>
        <taxon>Pseudomonadati</taxon>
        <taxon>Pseudomonadota</taxon>
        <taxon>Gammaproteobacteria</taxon>
        <taxon>Candidatus Berkiellales</taxon>
        <taxon>Candidatus Berkiellaceae</taxon>
        <taxon>Candidatus Berkiella</taxon>
    </lineage>
</organism>
<protein>
    <recommendedName>
        <fullName evidence="1 7">Imidazolonepropionase</fullName>
        <ecNumber evidence="1 7">3.5.2.7</ecNumber>
    </recommendedName>
    <alternativeName>
        <fullName evidence="7">Imidazolone-5-propionate hydrolase</fullName>
    </alternativeName>
</protein>
<evidence type="ECO:0000259" key="8">
    <source>
        <dbReference type="Pfam" id="PF01979"/>
    </source>
</evidence>
<dbReference type="AlphaFoldDB" id="A0A0Q9YTF4"/>
<feature type="binding site" evidence="7">
    <location>
        <position position="74"/>
    </location>
    <ligand>
        <name>Zn(2+)</name>
        <dbReference type="ChEBI" id="CHEBI:29105"/>
    </ligand>
</feature>
<evidence type="ECO:0000256" key="7">
    <source>
        <dbReference type="HAMAP-Rule" id="MF_00372"/>
    </source>
</evidence>
<evidence type="ECO:0000256" key="2">
    <source>
        <dbReference type="ARBA" id="ARBA00022723"/>
    </source>
</evidence>
<comment type="similarity">
    <text evidence="7">Belongs to the metallo-dependent hydrolases superfamily. HutI family.</text>
</comment>
<comment type="function">
    <text evidence="7">Catalyzes the hydrolytic cleavage of the carbon-nitrogen bond in imidazolone-5-propanoate to yield N-formimidoyl-L-glutamate. It is the third step in the universal histidine degradation pathway.</text>
</comment>
<feature type="binding site" evidence="7">
    <location>
        <position position="74"/>
    </location>
    <ligand>
        <name>Fe(3+)</name>
        <dbReference type="ChEBI" id="CHEBI:29034"/>
    </ligand>
</feature>
<feature type="binding site" evidence="7">
    <location>
        <position position="146"/>
    </location>
    <ligand>
        <name>4-imidazolone-5-propanoate</name>
        <dbReference type="ChEBI" id="CHEBI:77893"/>
    </ligand>
</feature>
<comment type="catalytic activity">
    <reaction evidence="7">
        <text>4-imidazolone-5-propanoate + H2O = N-formimidoyl-L-glutamate</text>
        <dbReference type="Rhea" id="RHEA:23660"/>
        <dbReference type="ChEBI" id="CHEBI:15377"/>
        <dbReference type="ChEBI" id="CHEBI:58928"/>
        <dbReference type="ChEBI" id="CHEBI:77893"/>
        <dbReference type="EC" id="3.5.2.7"/>
    </reaction>
</comment>
<evidence type="ECO:0000256" key="3">
    <source>
        <dbReference type="ARBA" id="ARBA00022801"/>
    </source>
</evidence>
<feature type="binding site" evidence="7">
    <location>
        <position position="318"/>
    </location>
    <ligand>
        <name>Fe(3+)</name>
        <dbReference type="ChEBI" id="CHEBI:29034"/>
    </ligand>
</feature>
<dbReference type="InterPro" id="IPR005920">
    <property type="entry name" value="HutI"/>
</dbReference>
<dbReference type="GO" id="GO:0005506">
    <property type="term" value="F:iron ion binding"/>
    <property type="evidence" value="ECO:0007669"/>
    <property type="project" value="UniProtKB-UniRule"/>
</dbReference>
<dbReference type="SUPFAM" id="SSF51556">
    <property type="entry name" value="Metallo-dependent hydrolases"/>
    <property type="match status" value="1"/>
</dbReference>
<feature type="binding site" evidence="7">
    <location>
        <position position="76"/>
    </location>
    <ligand>
        <name>Zn(2+)</name>
        <dbReference type="ChEBI" id="CHEBI:29105"/>
    </ligand>
</feature>
<keyword evidence="4 7" id="KW-0369">Histidine metabolism</keyword>
<dbReference type="PANTHER" id="PTHR42752:SF1">
    <property type="entry name" value="IMIDAZOLONEPROPIONASE-RELATED"/>
    <property type="match status" value="1"/>
</dbReference>
<dbReference type="GO" id="GO:0005737">
    <property type="term" value="C:cytoplasm"/>
    <property type="evidence" value="ECO:0007669"/>
    <property type="project" value="UniProtKB-SubCell"/>
</dbReference>
<dbReference type="EMBL" id="LKHV01000003">
    <property type="protein sequence ID" value="KRG19331.1"/>
    <property type="molecule type" value="Genomic_DNA"/>
</dbReference>
<reference evidence="10" key="3">
    <citation type="submission" date="2021-06" db="EMBL/GenBank/DDBJ databases">
        <title>Genomic Description and Analysis of Intracellular Bacteria, Candidatus Berkiella cookevillensis and Candidatus Berkiella aquae.</title>
        <authorList>
            <person name="Kidane D.T."/>
            <person name="Mehari Y.T."/>
            <person name="Rice F.C."/>
            <person name="Arivett B.A."/>
            <person name="Farone A.L."/>
            <person name="Berk S.G."/>
            <person name="Farone M.B."/>
        </authorList>
    </citation>
    <scope>NUCLEOTIDE SEQUENCE</scope>
    <source>
        <strain evidence="10">CC99</strain>
    </source>
</reference>
<feature type="binding site" evidence="7">
    <location>
        <position position="322"/>
    </location>
    <ligand>
        <name>N-formimidoyl-L-glutamate</name>
        <dbReference type="ChEBI" id="CHEBI:58928"/>
    </ligand>
</feature>
<dbReference type="UniPathway" id="UPA00379">
    <property type="reaction ID" value="UER00551"/>
</dbReference>
<feature type="binding site" evidence="7">
    <location>
        <position position="243"/>
    </location>
    <ligand>
        <name>Zn(2+)</name>
        <dbReference type="ChEBI" id="CHEBI:29105"/>
    </ligand>
</feature>
<evidence type="ECO:0000313" key="10">
    <source>
        <dbReference type="EMBL" id="MCS5708945.1"/>
    </source>
</evidence>
<dbReference type="GO" id="GO:0008270">
    <property type="term" value="F:zinc ion binding"/>
    <property type="evidence" value="ECO:0007669"/>
    <property type="project" value="UniProtKB-UniRule"/>
</dbReference>
<dbReference type="HAMAP" id="MF_00372">
    <property type="entry name" value="HutI"/>
    <property type="match status" value="1"/>
</dbReference>
<sequence length="409" mass="45465">MPNASFKIWSNAKIFLMTEDAQHQFIESGAIVTHNKSIVWVGEVQDLPAQYIDNHSAYYDVEGRVVTPGLIDCHTHVVYGGNRANEFALKLQGVSYEEILLKGGGIHATVNATRALSEAELMQQSLKRIQQFIAQGVTSLEIKSGYGLDYQTERKMLRVAREIGKLFSLNISTTFLGAHVLPHEYKDKKAYLDYVTEEVLPNLVKENLVDAVDAFCDKIAFDAEELENLFSKAKDLSLNLKLHSDQLTNSKGAHLAGRFQAWSVDHLEHIDEVSIQILAHSNTVAVLLPGAYYYLQETQKPPVDLLRKYKIPIAIATDCNPGSSPCLSLLTALNMACVLFRLTPFEAFKAVTKNAAQALGWSDKKGQIKVGFDADFVVWDINHPDELSYYIGANPCVSVINGGEIIYDK</sequence>
<feature type="binding site" evidence="7">
    <location>
        <position position="76"/>
    </location>
    <ligand>
        <name>Fe(3+)</name>
        <dbReference type="ChEBI" id="CHEBI:29034"/>
    </ligand>
</feature>
<dbReference type="GO" id="GO:0019557">
    <property type="term" value="P:L-histidine catabolic process to glutamate and formate"/>
    <property type="evidence" value="ECO:0007669"/>
    <property type="project" value="UniProtKB-UniPathway"/>
</dbReference>
<feature type="binding site" evidence="7">
    <location>
        <position position="246"/>
    </location>
    <ligand>
        <name>4-imidazolone-5-propanoate</name>
        <dbReference type="ChEBI" id="CHEBI:77893"/>
    </ligand>
</feature>
<dbReference type="EC" id="3.5.2.7" evidence="1 7"/>
<feature type="binding site" evidence="7">
    <location>
        <position position="83"/>
    </location>
    <ligand>
        <name>4-imidazolone-5-propanoate</name>
        <dbReference type="ChEBI" id="CHEBI:77893"/>
    </ligand>
</feature>
<dbReference type="GO" id="GO:0019556">
    <property type="term" value="P:L-histidine catabolic process to glutamate and formamide"/>
    <property type="evidence" value="ECO:0007669"/>
    <property type="project" value="UniProtKB-UniRule"/>
</dbReference>
<feature type="binding site" evidence="7">
    <location>
        <position position="243"/>
    </location>
    <ligand>
        <name>Fe(3+)</name>
        <dbReference type="ChEBI" id="CHEBI:29034"/>
    </ligand>
</feature>
<dbReference type="PANTHER" id="PTHR42752">
    <property type="entry name" value="IMIDAZOLONEPROPIONASE"/>
    <property type="match status" value="1"/>
</dbReference>
<evidence type="ECO:0000256" key="4">
    <source>
        <dbReference type="ARBA" id="ARBA00022808"/>
    </source>
</evidence>
<dbReference type="CDD" id="cd01296">
    <property type="entry name" value="Imidazolone-5PH"/>
    <property type="match status" value="1"/>
</dbReference>
<feature type="domain" description="Amidohydrolase-related" evidence="8">
    <location>
        <begin position="65"/>
        <end position="394"/>
    </location>
</feature>
<dbReference type="InterPro" id="IPR032466">
    <property type="entry name" value="Metal_Hydrolase"/>
</dbReference>